<dbReference type="STRING" id="641665.GCA_002104455_00029"/>
<dbReference type="RefSeq" id="WP_085282042.1">
    <property type="nucleotide sequence ID" value="NZ_FOBI01000001.1"/>
</dbReference>
<dbReference type="OrthoDB" id="6388197at2"/>
<feature type="domain" description="HTH merR-type" evidence="5">
    <location>
        <begin position="37"/>
        <end position="106"/>
    </location>
</feature>
<evidence type="ECO:0000256" key="3">
    <source>
        <dbReference type="ARBA" id="ARBA00023125"/>
    </source>
</evidence>
<dbReference type="PANTHER" id="PTHR30204:SF69">
    <property type="entry name" value="MERR-FAMILY TRANSCRIPTIONAL REGULATOR"/>
    <property type="match status" value="1"/>
</dbReference>
<keyword evidence="3" id="KW-0238">DNA-binding</keyword>
<dbReference type="Gene3D" id="1.10.1660.10">
    <property type="match status" value="1"/>
</dbReference>
<keyword evidence="1" id="KW-0678">Repressor</keyword>
<dbReference type="Proteomes" id="UP000199297">
    <property type="component" value="Unassembled WGS sequence"/>
</dbReference>
<keyword evidence="4" id="KW-0804">Transcription</keyword>
<proteinExistence type="predicted"/>
<dbReference type="PRINTS" id="PR00040">
    <property type="entry name" value="HTHMERR"/>
</dbReference>
<evidence type="ECO:0000256" key="2">
    <source>
        <dbReference type="ARBA" id="ARBA00023015"/>
    </source>
</evidence>
<dbReference type="PANTHER" id="PTHR30204">
    <property type="entry name" value="REDOX-CYCLING DRUG-SENSING TRANSCRIPTIONAL ACTIVATOR SOXR"/>
    <property type="match status" value="1"/>
</dbReference>
<evidence type="ECO:0000259" key="5">
    <source>
        <dbReference type="PROSITE" id="PS50937"/>
    </source>
</evidence>
<dbReference type="Pfam" id="PF13411">
    <property type="entry name" value="MerR_1"/>
    <property type="match status" value="1"/>
</dbReference>
<gene>
    <name evidence="6" type="ORF">SAMN05216262_101677</name>
</gene>
<dbReference type="GO" id="GO:0003677">
    <property type="term" value="F:DNA binding"/>
    <property type="evidence" value="ECO:0007669"/>
    <property type="project" value="UniProtKB-KW"/>
</dbReference>
<keyword evidence="2" id="KW-0805">Transcription regulation</keyword>
<dbReference type="EMBL" id="FOBI01000001">
    <property type="protein sequence ID" value="SEK56472.1"/>
    <property type="molecule type" value="Genomic_DNA"/>
</dbReference>
<dbReference type="GO" id="GO:0003700">
    <property type="term" value="F:DNA-binding transcription factor activity"/>
    <property type="evidence" value="ECO:0007669"/>
    <property type="project" value="InterPro"/>
</dbReference>
<dbReference type="SUPFAM" id="SSF46955">
    <property type="entry name" value="Putative DNA-binding domain"/>
    <property type="match status" value="1"/>
</dbReference>
<name>A0A1H7I3Q4_9GAMM</name>
<organism evidence="6 7">
    <name type="scientific">Colwellia chukchiensis</name>
    <dbReference type="NCBI Taxonomy" id="641665"/>
    <lineage>
        <taxon>Bacteria</taxon>
        <taxon>Pseudomonadati</taxon>
        <taxon>Pseudomonadota</taxon>
        <taxon>Gammaproteobacteria</taxon>
        <taxon>Alteromonadales</taxon>
        <taxon>Colwelliaceae</taxon>
        <taxon>Colwellia</taxon>
    </lineage>
</organism>
<dbReference type="SMART" id="SM00422">
    <property type="entry name" value="HTH_MERR"/>
    <property type="match status" value="1"/>
</dbReference>
<protein>
    <submittedName>
        <fullName evidence="6">MerR family transcriptional regulator, mercuric resistance operon regulatory protein</fullName>
    </submittedName>
</protein>
<dbReference type="AlphaFoldDB" id="A0A1H7I3Q4"/>
<keyword evidence="7" id="KW-1185">Reference proteome</keyword>
<evidence type="ECO:0000256" key="4">
    <source>
        <dbReference type="ARBA" id="ARBA00023163"/>
    </source>
</evidence>
<dbReference type="InterPro" id="IPR000551">
    <property type="entry name" value="MerR-type_HTH_dom"/>
</dbReference>
<evidence type="ECO:0000313" key="7">
    <source>
        <dbReference type="Proteomes" id="UP000199297"/>
    </source>
</evidence>
<sequence length="149" mass="17109">MTKPKIENIPIEHDSFLNEIPDFDGFIHANDDLLNFPLSISQLAKAAQTTVHTVRNYLIEDLLHCSEQTKAGYGLYDLCALKRLRFIRSARAAGLLIVDIRPLLLAINEDQHSIPANILTQLYTKIQHKRIFLEHVRKQIEEIDQLVQV</sequence>
<evidence type="ECO:0000256" key="1">
    <source>
        <dbReference type="ARBA" id="ARBA00022491"/>
    </source>
</evidence>
<dbReference type="InterPro" id="IPR009061">
    <property type="entry name" value="DNA-bd_dom_put_sf"/>
</dbReference>
<dbReference type="PROSITE" id="PS50937">
    <property type="entry name" value="HTH_MERR_2"/>
    <property type="match status" value="1"/>
</dbReference>
<dbReference type="InterPro" id="IPR047057">
    <property type="entry name" value="MerR_fam"/>
</dbReference>
<reference evidence="7" key="1">
    <citation type="submission" date="2016-10" db="EMBL/GenBank/DDBJ databases">
        <authorList>
            <person name="Varghese N."/>
            <person name="Submissions S."/>
        </authorList>
    </citation>
    <scope>NUCLEOTIDE SEQUENCE [LARGE SCALE GENOMIC DNA]</scope>
    <source>
        <strain evidence="7">CGMCC 1.9127</strain>
    </source>
</reference>
<evidence type="ECO:0000313" key="6">
    <source>
        <dbReference type="EMBL" id="SEK56472.1"/>
    </source>
</evidence>
<accession>A0A1H7I3Q4</accession>